<sequence>MAPMYANSYMYTFETEYILEPFKRNIIKYFRFIDDILIIWRGTKLQAQEMVEFINQLPTPIRMTANVSTERVQFLDVELSVEDHRMVYCLYSKPTDRNTILHYNSAHPKNLIKSIPKAQFLRVMRNNSKETTKRIQLQEMKMKFLDRGYSERVLDKALEEAEENATTLQDITEVPKLIFPMTFHSKSQKINSIVKRNWNMLACDNSLPKEFKQSPRICYRRNRNLKDILMKTDPVESYTEQKITQVRGSVRCLGCVTCSHMVPARKFNHPHKNKMYKIRHTITCKMTHVIYKISCPCGLVYIGKTEMQLCDRIRGHRSNIRTAYRDGYTDKPVAKHFLEYKHSLTMLKFVAIDWIPCSRRGGDRGNALLRRETFWIQELETVAPRGLNEMISYHPYI</sequence>
<dbReference type="InterPro" id="IPR058912">
    <property type="entry name" value="HTH_animal"/>
</dbReference>
<dbReference type="InterPro" id="IPR035901">
    <property type="entry name" value="GIY-YIG_endonuc_sf"/>
</dbReference>
<dbReference type="PANTHER" id="PTHR21301">
    <property type="entry name" value="REVERSE TRANSCRIPTASE"/>
    <property type="match status" value="1"/>
</dbReference>
<feature type="domain" description="GIY-YIG" evidence="1">
    <location>
        <begin position="286"/>
        <end position="389"/>
    </location>
</feature>
<dbReference type="EMBL" id="OW240913">
    <property type="protein sequence ID" value="CAH2252877.1"/>
    <property type="molecule type" value="Genomic_DNA"/>
</dbReference>
<keyword evidence="3" id="KW-1185">Reference proteome</keyword>
<evidence type="ECO:0000313" key="3">
    <source>
        <dbReference type="Proteomes" id="UP001295444"/>
    </source>
</evidence>
<gene>
    <name evidence="2" type="ORF">PECUL_23A030112</name>
</gene>
<dbReference type="Proteomes" id="UP001295444">
    <property type="component" value="Chromosome 02"/>
</dbReference>
<dbReference type="PANTHER" id="PTHR21301:SF14">
    <property type="match status" value="1"/>
</dbReference>
<dbReference type="CDD" id="cd10442">
    <property type="entry name" value="GIY-YIG_PLEs"/>
    <property type="match status" value="1"/>
</dbReference>
<protein>
    <recommendedName>
        <fullName evidence="1">GIY-YIG domain-containing protein</fullName>
    </recommendedName>
</protein>
<reference evidence="2" key="1">
    <citation type="submission" date="2022-03" db="EMBL/GenBank/DDBJ databases">
        <authorList>
            <person name="Alioto T."/>
            <person name="Alioto T."/>
            <person name="Gomez Garrido J."/>
        </authorList>
    </citation>
    <scope>NUCLEOTIDE SEQUENCE</scope>
</reference>
<proteinExistence type="predicted"/>
<evidence type="ECO:0000313" key="2">
    <source>
        <dbReference type="EMBL" id="CAH2252877.1"/>
    </source>
</evidence>
<dbReference type="AlphaFoldDB" id="A0AAD1VUP6"/>
<dbReference type="Gene3D" id="3.40.1440.10">
    <property type="entry name" value="GIY-YIG endonuclease"/>
    <property type="match status" value="1"/>
</dbReference>
<organism evidence="2 3">
    <name type="scientific">Pelobates cultripes</name>
    <name type="common">Western spadefoot toad</name>
    <dbReference type="NCBI Taxonomy" id="61616"/>
    <lineage>
        <taxon>Eukaryota</taxon>
        <taxon>Metazoa</taxon>
        <taxon>Chordata</taxon>
        <taxon>Craniata</taxon>
        <taxon>Vertebrata</taxon>
        <taxon>Euteleostomi</taxon>
        <taxon>Amphibia</taxon>
        <taxon>Batrachia</taxon>
        <taxon>Anura</taxon>
        <taxon>Pelobatoidea</taxon>
        <taxon>Pelobatidae</taxon>
        <taxon>Pelobates</taxon>
    </lineage>
</organism>
<evidence type="ECO:0000259" key="1">
    <source>
        <dbReference type="PROSITE" id="PS50164"/>
    </source>
</evidence>
<dbReference type="PROSITE" id="PS50164">
    <property type="entry name" value="GIY_YIG"/>
    <property type="match status" value="1"/>
</dbReference>
<name>A0AAD1VUP6_PELCU</name>
<dbReference type="Pfam" id="PF26215">
    <property type="entry name" value="HTH_animal"/>
    <property type="match status" value="1"/>
</dbReference>
<accession>A0AAD1VUP6</accession>
<dbReference type="InterPro" id="IPR000305">
    <property type="entry name" value="GIY-YIG_endonuc"/>
</dbReference>